<dbReference type="SMART" id="SM00225">
    <property type="entry name" value="BTB"/>
    <property type="match status" value="1"/>
</dbReference>
<dbReference type="InterPro" id="IPR011333">
    <property type="entry name" value="SKP1/BTB/POZ_sf"/>
</dbReference>
<dbReference type="CDD" id="cd18186">
    <property type="entry name" value="BTB_POZ_ZBTB_KLHL-like"/>
    <property type="match status" value="1"/>
</dbReference>
<dbReference type="Gene3D" id="2.60.210.10">
    <property type="entry name" value="Apoptosis, Tumor Necrosis Factor Receptor Associated Protein 2, Chain A"/>
    <property type="match status" value="1"/>
</dbReference>
<dbReference type="SUPFAM" id="SSF49599">
    <property type="entry name" value="TRAF domain-like"/>
    <property type="match status" value="1"/>
</dbReference>
<dbReference type="PROSITE" id="PS50144">
    <property type="entry name" value="MATH"/>
    <property type="match status" value="1"/>
</dbReference>
<accession>A0A8X6MVG1</accession>
<dbReference type="Gene3D" id="3.30.710.10">
    <property type="entry name" value="Potassium Channel Kv1.1, Chain A"/>
    <property type="match status" value="1"/>
</dbReference>
<dbReference type="OrthoDB" id="6359816at2759"/>
<protein>
    <submittedName>
        <fullName evidence="3">Uncharacterized protein</fullName>
    </submittedName>
</protein>
<feature type="domain" description="BTB" evidence="1">
    <location>
        <begin position="338"/>
        <end position="403"/>
    </location>
</feature>
<dbReference type="InterPro" id="IPR000210">
    <property type="entry name" value="BTB/POZ_dom"/>
</dbReference>
<evidence type="ECO:0000313" key="4">
    <source>
        <dbReference type="Proteomes" id="UP000887013"/>
    </source>
</evidence>
<dbReference type="InterPro" id="IPR008974">
    <property type="entry name" value="TRAF-like"/>
</dbReference>
<proteinExistence type="predicted"/>
<feature type="domain" description="MATH" evidence="2">
    <location>
        <begin position="12"/>
        <end position="137"/>
    </location>
</feature>
<dbReference type="Gene3D" id="1.25.40.420">
    <property type="match status" value="1"/>
</dbReference>
<dbReference type="AlphaFoldDB" id="A0A8X6MVG1"/>
<reference evidence="3" key="1">
    <citation type="submission" date="2020-08" db="EMBL/GenBank/DDBJ databases">
        <title>Multicomponent nature underlies the extraordinary mechanical properties of spider dragline silk.</title>
        <authorList>
            <person name="Kono N."/>
            <person name="Nakamura H."/>
            <person name="Mori M."/>
            <person name="Yoshida Y."/>
            <person name="Ohtoshi R."/>
            <person name="Malay A.D."/>
            <person name="Moran D.A.P."/>
            <person name="Tomita M."/>
            <person name="Numata K."/>
            <person name="Arakawa K."/>
        </authorList>
    </citation>
    <scope>NUCLEOTIDE SEQUENCE</scope>
</reference>
<dbReference type="CDD" id="cd14733">
    <property type="entry name" value="BACK"/>
    <property type="match status" value="1"/>
</dbReference>
<sequence length="495" mass="57464">MARTSDVKRKDFITMYWNIVNYSCCWQKRGDSIMSPEFHVESNEKTSWNIFLYPRGENERVISFALYGSCTAVSDSMRIEREFAILAEDGSILLTNTSKREMVPINVFRASSNILTEGVTKREAFLSQDTLRIRCKIWRTDRKVVKPVAFFARTILSKETRRFVLNIERFSLLKSDIKYNLITGRESEADVTTFDIGVNGEDKIIILIKYSDKEVKYLSFQSFISDTNDSKIDCGKCENRPNEFMDIPYSLPFTFRYMMDNKNLYLKDDVLFLFCEYSWCNGYVFDGIDRIDLGITSPVVSNRIIRKPCKSNTVSEQSESLVHLKEDFQSLYAEGILSDVKIQTATQIFPTHKNILSARSRVFRKRFVTNMEENQECVDVPYSAEIVGRMLLYAYTDSLEGLEWESALEMYSLAKVYEMDSLLTKCCSFLKLNLFPNNLCEVLVLAEKYADCDLKKAAQEYVLKHEDVFGSEEWAEFTKNYTTLAAETMLLKWKK</sequence>
<evidence type="ECO:0000313" key="3">
    <source>
        <dbReference type="EMBL" id="GFS80044.1"/>
    </source>
</evidence>
<comment type="caution">
    <text evidence="3">The sequence shown here is derived from an EMBL/GenBank/DDBJ whole genome shotgun (WGS) entry which is preliminary data.</text>
</comment>
<dbReference type="PROSITE" id="PS50097">
    <property type="entry name" value="BTB"/>
    <property type="match status" value="1"/>
</dbReference>
<dbReference type="GO" id="GO:0030163">
    <property type="term" value="P:protein catabolic process"/>
    <property type="evidence" value="ECO:0007669"/>
    <property type="project" value="UniProtKB-ARBA"/>
</dbReference>
<dbReference type="PANTHER" id="PTHR24413">
    <property type="entry name" value="SPECKLE-TYPE POZ PROTEIN"/>
    <property type="match status" value="1"/>
</dbReference>
<dbReference type="InterPro" id="IPR002083">
    <property type="entry name" value="MATH/TRAF_dom"/>
</dbReference>
<dbReference type="Proteomes" id="UP000887013">
    <property type="component" value="Unassembled WGS sequence"/>
</dbReference>
<dbReference type="CDD" id="cd00121">
    <property type="entry name" value="MATH"/>
    <property type="match status" value="1"/>
</dbReference>
<organism evidence="3 4">
    <name type="scientific">Nephila pilipes</name>
    <name type="common">Giant wood spider</name>
    <name type="synonym">Nephila maculata</name>
    <dbReference type="NCBI Taxonomy" id="299642"/>
    <lineage>
        <taxon>Eukaryota</taxon>
        <taxon>Metazoa</taxon>
        <taxon>Ecdysozoa</taxon>
        <taxon>Arthropoda</taxon>
        <taxon>Chelicerata</taxon>
        <taxon>Arachnida</taxon>
        <taxon>Araneae</taxon>
        <taxon>Araneomorphae</taxon>
        <taxon>Entelegynae</taxon>
        <taxon>Araneoidea</taxon>
        <taxon>Nephilidae</taxon>
        <taxon>Nephila</taxon>
    </lineage>
</organism>
<evidence type="ECO:0000259" key="1">
    <source>
        <dbReference type="PROSITE" id="PS50097"/>
    </source>
</evidence>
<dbReference type="SUPFAM" id="SSF54695">
    <property type="entry name" value="POZ domain"/>
    <property type="match status" value="1"/>
</dbReference>
<gene>
    <name evidence="3" type="ORF">NPIL_383961</name>
</gene>
<dbReference type="EMBL" id="BMAW01051374">
    <property type="protein sequence ID" value="GFS80044.1"/>
    <property type="molecule type" value="Genomic_DNA"/>
</dbReference>
<dbReference type="Pfam" id="PF00651">
    <property type="entry name" value="BTB"/>
    <property type="match status" value="1"/>
</dbReference>
<keyword evidence="4" id="KW-1185">Reference proteome</keyword>
<evidence type="ECO:0000259" key="2">
    <source>
        <dbReference type="PROSITE" id="PS50144"/>
    </source>
</evidence>
<name>A0A8X6MVG1_NEPPI</name>